<comment type="similarity">
    <text evidence="1">Belongs to the short-chain dehydrogenases/reductases (SDR) family.</text>
</comment>
<evidence type="ECO:0000313" key="4">
    <source>
        <dbReference type="Proteomes" id="UP000011555"/>
    </source>
</evidence>
<dbReference type="SUPFAM" id="SSF51735">
    <property type="entry name" value="NAD(P)-binding Rossmann-fold domains"/>
    <property type="match status" value="1"/>
</dbReference>
<dbReference type="Gene3D" id="3.40.50.720">
    <property type="entry name" value="NAD(P)-binding Rossmann-like Domain"/>
    <property type="match status" value="1"/>
</dbReference>
<comment type="caution">
    <text evidence="3">The sequence shown here is derived from an EMBL/GenBank/DDBJ whole genome shotgun (WGS) entry which is preliminary data.</text>
</comment>
<accession>M0LEU7</accession>
<dbReference type="EMBL" id="AOLZ01000044">
    <property type="protein sequence ID" value="EMA31628.1"/>
    <property type="molecule type" value="Genomic_DNA"/>
</dbReference>
<proteinExistence type="inferred from homology"/>
<dbReference type="InParanoid" id="M0LEU7"/>
<dbReference type="eggNOG" id="arCOG01259">
    <property type="taxonomic scope" value="Archaea"/>
</dbReference>
<dbReference type="STRING" id="358396.CHINAEXTREME_17795"/>
<dbReference type="InterPro" id="IPR002347">
    <property type="entry name" value="SDR_fam"/>
</dbReference>
<reference evidence="3 4" key="1">
    <citation type="journal article" date="2014" name="PLoS Genet.">
        <title>Phylogenetically driven sequencing of extremely halophilic archaea reveals strategies for static and dynamic osmo-response.</title>
        <authorList>
            <person name="Becker E.A."/>
            <person name="Seitzer P.M."/>
            <person name="Tritt A."/>
            <person name="Larsen D."/>
            <person name="Krusor M."/>
            <person name="Yao A.I."/>
            <person name="Wu D."/>
            <person name="Madern D."/>
            <person name="Eisen J.A."/>
            <person name="Darling A.E."/>
            <person name="Facciotti M.T."/>
        </authorList>
    </citation>
    <scope>NUCLEOTIDE SEQUENCE [LARGE SCALE GENOMIC DNA]</scope>
    <source>
        <strain evidence="3 4">AJ5</strain>
    </source>
</reference>
<gene>
    <name evidence="3" type="ORF">C445_14137</name>
</gene>
<dbReference type="Proteomes" id="UP000011555">
    <property type="component" value="Unassembled WGS sequence"/>
</dbReference>
<dbReference type="AlphaFoldDB" id="M0LEU7"/>
<name>M0LEU7_NATLA</name>
<sequence>MIEEGIEGNIINISSYHDTVPRTEKIHYDSSKAGVHMLTKDMALELADHRIAVNCIAPGIFETPMNEEILSDPERTQAMHERVPWGRMGVPEDIANVVEFLVSDKAEYLTGIRIPVDGGLRLDP</sequence>
<dbReference type="Pfam" id="PF13561">
    <property type="entry name" value="adh_short_C2"/>
    <property type="match status" value="1"/>
</dbReference>
<evidence type="ECO:0000256" key="1">
    <source>
        <dbReference type="ARBA" id="ARBA00006484"/>
    </source>
</evidence>
<dbReference type="PRINTS" id="PR00081">
    <property type="entry name" value="GDHRDH"/>
</dbReference>
<keyword evidence="4" id="KW-1185">Reference proteome</keyword>
<dbReference type="PANTHER" id="PTHR43639">
    <property type="entry name" value="OXIDOREDUCTASE, SHORT-CHAIN DEHYDROGENASE/REDUCTASE FAMILY (AFU_ORTHOLOGUE AFUA_5G02870)"/>
    <property type="match status" value="1"/>
</dbReference>
<evidence type="ECO:0000313" key="3">
    <source>
        <dbReference type="EMBL" id="EMA31628.1"/>
    </source>
</evidence>
<dbReference type="GO" id="GO:0016491">
    <property type="term" value="F:oxidoreductase activity"/>
    <property type="evidence" value="ECO:0007669"/>
    <property type="project" value="UniProtKB-KW"/>
</dbReference>
<keyword evidence="2" id="KW-0560">Oxidoreductase</keyword>
<protein>
    <submittedName>
        <fullName evidence="3">Short-chain dehydrogenase/reductase SDR</fullName>
    </submittedName>
</protein>
<dbReference type="PRINTS" id="PR00080">
    <property type="entry name" value="SDRFAMILY"/>
</dbReference>
<organism evidence="3 4">
    <name type="scientific">Natronobacterium lacisalsi AJ5</name>
    <dbReference type="NCBI Taxonomy" id="358396"/>
    <lineage>
        <taxon>Archaea</taxon>
        <taxon>Methanobacteriati</taxon>
        <taxon>Methanobacteriota</taxon>
        <taxon>Stenosarchaea group</taxon>
        <taxon>Halobacteria</taxon>
        <taxon>Halobacteriales</taxon>
        <taxon>Natrialbaceae</taxon>
        <taxon>Natronobacterium</taxon>
    </lineage>
</organism>
<dbReference type="PANTHER" id="PTHR43639:SF1">
    <property type="entry name" value="SHORT-CHAIN DEHYDROGENASE_REDUCTASE FAMILY PROTEIN"/>
    <property type="match status" value="1"/>
</dbReference>
<dbReference type="InterPro" id="IPR036291">
    <property type="entry name" value="NAD(P)-bd_dom_sf"/>
</dbReference>
<evidence type="ECO:0000256" key="2">
    <source>
        <dbReference type="ARBA" id="ARBA00023002"/>
    </source>
</evidence>